<dbReference type="Proteomes" id="UP001497383">
    <property type="component" value="Chromosome 6"/>
</dbReference>
<protein>
    <submittedName>
        <fullName evidence="1">Uncharacterized protein</fullName>
    </submittedName>
</protein>
<reference evidence="1 2" key="1">
    <citation type="submission" date="2024-03" db="EMBL/GenBank/DDBJ databases">
        <authorList>
            <person name="Brejova B."/>
        </authorList>
    </citation>
    <scope>NUCLEOTIDE SEQUENCE [LARGE SCALE GENOMIC DNA]</scope>
    <source>
        <strain evidence="1 2">CBS 14171</strain>
    </source>
</reference>
<evidence type="ECO:0000313" key="2">
    <source>
        <dbReference type="Proteomes" id="UP001497383"/>
    </source>
</evidence>
<dbReference type="GeneID" id="92210238"/>
<sequence length="109" mass="13139">MHSFRLQRQSVKNQIWHRRYRSINVHNPSSPPFSKPKISQFGHAIFNTLTISLTTYLLLNTIWTNLEYYEVENDLKLQSQEIESQIQAIVDEKNNEIQKQRKGWFSFWK</sequence>
<dbReference type="EMBL" id="OZ022410">
    <property type="protein sequence ID" value="CAK9441173.1"/>
    <property type="molecule type" value="Genomic_DNA"/>
</dbReference>
<organism evidence="1 2">
    <name type="scientific">Lodderomyces beijingensis</name>
    <dbReference type="NCBI Taxonomy" id="1775926"/>
    <lineage>
        <taxon>Eukaryota</taxon>
        <taxon>Fungi</taxon>
        <taxon>Dikarya</taxon>
        <taxon>Ascomycota</taxon>
        <taxon>Saccharomycotina</taxon>
        <taxon>Pichiomycetes</taxon>
        <taxon>Debaryomycetaceae</taxon>
        <taxon>Candida/Lodderomyces clade</taxon>
        <taxon>Lodderomyces</taxon>
    </lineage>
</organism>
<keyword evidence="2" id="KW-1185">Reference proteome</keyword>
<proteinExistence type="predicted"/>
<evidence type="ECO:0000313" key="1">
    <source>
        <dbReference type="EMBL" id="CAK9441173.1"/>
    </source>
</evidence>
<dbReference type="RefSeq" id="XP_066831980.1">
    <property type="nucleotide sequence ID" value="XM_066975331.1"/>
</dbReference>
<accession>A0ABP0ZT02</accession>
<name>A0ABP0ZT02_9ASCO</name>
<gene>
    <name evidence="1" type="ORF">LODBEIA_P50420</name>
</gene>